<sequence length="273" mass="30552">MPTTRPTSEQSELKPVEIRNIFGANLRQLSSIYPSVAGLCRDLGINRTQFNRYLSGESFPRPDVLHRICRFFGTDARILLEPVDLLHPVSQGILSHPEIVGYLGRHAAEFDTAMLPSGIYRFSRLSFVDSSLAVMGLVQVYRRDGFTFVRGYEAREAMRQQGLPTDGQSREFRGVFLAQEQGVAALIARRGAATCSFNFLSPVAAFDNNFWEGYVTRTIREAISGPRASRMVYELLPTNSGAILQAARRSGLVELGALPTFHRRLLRLDHPFS</sequence>
<dbReference type="RefSeq" id="WP_231388595.1">
    <property type="nucleotide sequence ID" value="NZ_CP060436.1"/>
</dbReference>
<dbReference type="EMBL" id="CP060436">
    <property type="protein sequence ID" value="QPM89416.1"/>
    <property type="molecule type" value="Genomic_DNA"/>
</dbReference>
<name>A0A418SDJ4_9RHOB</name>
<accession>A0A418SDJ4</accession>
<dbReference type="Pfam" id="PF13560">
    <property type="entry name" value="HTH_31"/>
    <property type="match status" value="1"/>
</dbReference>
<organism evidence="2 3">
    <name type="scientific">Pseudooceanicola algae</name>
    <dbReference type="NCBI Taxonomy" id="1537215"/>
    <lineage>
        <taxon>Bacteria</taxon>
        <taxon>Pseudomonadati</taxon>
        <taxon>Pseudomonadota</taxon>
        <taxon>Alphaproteobacteria</taxon>
        <taxon>Rhodobacterales</taxon>
        <taxon>Paracoccaceae</taxon>
        <taxon>Pseudooceanicola</taxon>
    </lineage>
</organism>
<gene>
    <name evidence="2" type="ORF">PSAL_006350</name>
</gene>
<evidence type="ECO:0000313" key="3">
    <source>
        <dbReference type="Proteomes" id="UP000283786"/>
    </source>
</evidence>
<dbReference type="SUPFAM" id="SSF47413">
    <property type="entry name" value="lambda repressor-like DNA-binding domains"/>
    <property type="match status" value="1"/>
</dbReference>
<evidence type="ECO:0000259" key="1">
    <source>
        <dbReference type="PROSITE" id="PS50943"/>
    </source>
</evidence>
<dbReference type="InterPro" id="IPR010982">
    <property type="entry name" value="Lambda_DNA-bd_dom_sf"/>
</dbReference>
<dbReference type="CDD" id="cd00093">
    <property type="entry name" value="HTH_XRE"/>
    <property type="match status" value="1"/>
</dbReference>
<dbReference type="Proteomes" id="UP000283786">
    <property type="component" value="Chromosome"/>
</dbReference>
<reference evidence="2 3" key="1">
    <citation type="submission" date="2020-08" db="EMBL/GenBank/DDBJ databases">
        <title>Genome sequence of Rhodobacteraceae bacterium Lw-13e.</title>
        <authorList>
            <person name="Poehlein A."/>
            <person name="Wolter L."/>
            <person name="Daniel R."/>
            <person name="Brinkhoff T."/>
        </authorList>
    </citation>
    <scope>NUCLEOTIDE SEQUENCE [LARGE SCALE GENOMIC DNA]</scope>
    <source>
        <strain evidence="2 3">Lw-13e</strain>
    </source>
</reference>
<keyword evidence="3" id="KW-1185">Reference proteome</keyword>
<dbReference type="InterPro" id="IPR001387">
    <property type="entry name" value="Cro/C1-type_HTH"/>
</dbReference>
<feature type="domain" description="HTH cro/C1-type" evidence="1">
    <location>
        <begin position="39"/>
        <end position="79"/>
    </location>
</feature>
<protein>
    <recommendedName>
        <fullName evidence="1">HTH cro/C1-type domain-containing protein</fullName>
    </recommendedName>
</protein>
<dbReference type="AlphaFoldDB" id="A0A418SDJ4"/>
<dbReference type="GO" id="GO:0003677">
    <property type="term" value="F:DNA binding"/>
    <property type="evidence" value="ECO:0007669"/>
    <property type="project" value="InterPro"/>
</dbReference>
<dbReference type="Gene3D" id="1.10.260.40">
    <property type="entry name" value="lambda repressor-like DNA-binding domains"/>
    <property type="match status" value="1"/>
</dbReference>
<dbReference type="PROSITE" id="PS50943">
    <property type="entry name" value="HTH_CROC1"/>
    <property type="match status" value="1"/>
</dbReference>
<proteinExistence type="predicted"/>
<evidence type="ECO:0000313" key="2">
    <source>
        <dbReference type="EMBL" id="QPM89416.1"/>
    </source>
</evidence>
<dbReference type="KEGG" id="palw:PSAL_006350"/>